<evidence type="ECO:0000259" key="4">
    <source>
        <dbReference type="Pfam" id="PF25023"/>
    </source>
</evidence>
<feature type="domain" description="DUF6531" evidence="3">
    <location>
        <begin position="100"/>
        <end position="157"/>
    </location>
</feature>
<dbReference type="PANTHER" id="PTHR32305:SF15">
    <property type="entry name" value="PROTEIN RHSA-RELATED"/>
    <property type="match status" value="1"/>
</dbReference>
<evidence type="ECO:0000259" key="3">
    <source>
        <dbReference type="Pfam" id="PF20148"/>
    </source>
</evidence>
<dbReference type="InterPro" id="IPR006530">
    <property type="entry name" value="YD"/>
</dbReference>
<evidence type="ECO:0000313" key="5">
    <source>
        <dbReference type="EMBL" id="QQC65895.1"/>
    </source>
</evidence>
<keyword evidence="1" id="KW-0677">Repeat</keyword>
<feature type="chain" id="PRO_5032545163" evidence="2">
    <location>
        <begin position="34"/>
        <end position="791"/>
    </location>
</feature>
<gene>
    <name evidence="5" type="ORF">I6I06_24170</name>
</gene>
<dbReference type="Proteomes" id="UP000595610">
    <property type="component" value="Chromosome 2"/>
</dbReference>
<reference evidence="5 6" key="1">
    <citation type="submission" date="2020-12" db="EMBL/GenBank/DDBJ databases">
        <title>FDA dAtabase for Regulatory Grade micrObial Sequences (FDA-ARGOS): Supporting development and validation of Infectious Disease Dx tests.</title>
        <authorList>
            <person name="Nelson B."/>
            <person name="Plummer A."/>
            <person name="Tallon L."/>
            <person name="Sadzewicz L."/>
            <person name="Zhao X."/>
            <person name="Boylan J."/>
            <person name="Ott S."/>
            <person name="Bowen H."/>
            <person name="Vavikolanu K."/>
            <person name="Mehta A."/>
            <person name="Aluvathingal J."/>
            <person name="Nadendla S."/>
            <person name="Myers T."/>
            <person name="Yan Y."/>
            <person name="Sichtig H."/>
        </authorList>
    </citation>
    <scope>NUCLEOTIDE SEQUENCE [LARGE SCALE GENOMIC DNA]</scope>
    <source>
        <strain evidence="5 6">FDAARGOS_1049</strain>
    </source>
</reference>
<dbReference type="InterPro" id="IPR050708">
    <property type="entry name" value="T6SS_VgrG/RHS"/>
</dbReference>
<dbReference type="InterPro" id="IPR045351">
    <property type="entry name" value="DUF6531"/>
</dbReference>
<protein>
    <submittedName>
        <fullName evidence="5">RHS repeat protein</fullName>
    </submittedName>
</protein>
<dbReference type="Gene3D" id="2.180.10.10">
    <property type="entry name" value="RHS repeat-associated core"/>
    <property type="match status" value="1"/>
</dbReference>
<dbReference type="NCBIfam" id="TIGR01643">
    <property type="entry name" value="YD_repeat_2x"/>
    <property type="match status" value="2"/>
</dbReference>
<dbReference type="InterPro" id="IPR056823">
    <property type="entry name" value="TEN-like_YD-shell"/>
</dbReference>
<dbReference type="KEGG" id="pgis:I6I06_24170"/>
<accession>A0A7T4TAE4</accession>
<dbReference type="Pfam" id="PF20148">
    <property type="entry name" value="DUF6531"/>
    <property type="match status" value="1"/>
</dbReference>
<dbReference type="EMBL" id="CP066076">
    <property type="protein sequence ID" value="QQC65895.1"/>
    <property type="molecule type" value="Genomic_DNA"/>
</dbReference>
<proteinExistence type="predicted"/>
<keyword evidence="2" id="KW-0732">Signal</keyword>
<dbReference type="AlphaFoldDB" id="A0A7T4TAE4"/>
<feature type="domain" description="Teneurin-like YD-shell" evidence="4">
    <location>
        <begin position="260"/>
        <end position="442"/>
    </location>
</feature>
<dbReference type="Pfam" id="PF25023">
    <property type="entry name" value="TEN_YD-shell"/>
    <property type="match status" value="1"/>
</dbReference>
<feature type="signal peptide" evidence="2">
    <location>
        <begin position="1"/>
        <end position="33"/>
    </location>
</feature>
<organism evidence="5 6">
    <name type="scientific">Paraburkholderia ginsengisoli</name>
    <dbReference type="NCBI Taxonomy" id="311231"/>
    <lineage>
        <taxon>Bacteria</taxon>
        <taxon>Pseudomonadati</taxon>
        <taxon>Pseudomonadota</taxon>
        <taxon>Betaproteobacteria</taxon>
        <taxon>Burkholderiales</taxon>
        <taxon>Burkholderiaceae</taxon>
        <taxon>Paraburkholderia</taxon>
    </lineage>
</organism>
<keyword evidence="6" id="KW-1185">Reference proteome</keyword>
<name>A0A7T4TAE4_9BURK</name>
<dbReference type="PANTHER" id="PTHR32305">
    <property type="match status" value="1"/>
</dbReference>
<sequence length="791" mass="85339">MQINGMTLDAKSRIATRLLAALMLLMTVTVANATDCFSLYAKSGATPGTPSCKLTVTSNTPGGLANYACINDLAQIDQWCNTPPTQPDDSAPDDSCPVADPVLPAKGIVALSEVDFQSGGASPIVFTRVYLSKPYDTTQTLMGSNWVNNWQRRIDLTGVNASVPHVVAYRGFWQPVTFKLSGGAWVVPGNHGLTLTKAGDGFYYLKDEQRGTTEGYSDTTGMFYTERTRTGMLREVRYDGQRLAEIVQRPVDSTASTAQNRVVLSPTYDSSGRIISVVPPTGNAVHYAYDAKGNLASVTKPFASVRQYLYEDVRFPSALTGVKDESGSRIATWGYDASGRVTTVTHPDTTRNTSLSYNSGATTVSGMSGTSTYSFDAADTFRPRSIVTPAGTVSRTWDAAGNLEQRTTPGGNTQYTWDSANRPTKAFATVAGTKAVTTIEYADGSSLRPHLVATPGKVRAFVYDSSGNVTGYAERQTTDLTGEQGMQAVGTGSQLAVGARYDGAGRLLSATVTQDGKTLEDWTYTYDPRGDIASTRDAVSGWQMRTVDRSNEGRAQTIAGNSGQAGIAYDARGRVSRFTYNEPAGIINGGLARKLQVDYKYGPDGAVSTRTGQVSTNDAWWQAISDAELDVWLTNWELGNDPVSPSANLTGLKSDADRFVPSLCVECYMAWKAKFAVKLFGSELTNILPQWGETTELMLSDQLQIPYPTLVPDVMDSAKRSMLYSSVFGAGNEGGGMVKCSAREDHEDQCFSDYQVDLDMCNAVAFARGGERLAALCKQKAFQNYQSCRGY</sequence>
<evidence type="ECO:0000313" key="6">
    <source>
        <dbReference type="Proteomes" id="UP000595610"/>
    </source>
</evidence>
<evidence type="ECO:0000256" key="1">
    <source>
        <dbReference type="ARBA" id="ARBA00022737"/>
    </source>
</evidence>
<evidence type="ECO:0000256" key="2">
    <source>
        <dbReference type="SAM" id="SignalP"/>
    </source>
</evidence>